<organism evidence="2 3">
    <name type="scientific">Endobacterium cereale</name>
    <dbReference type="NCBI Taxonomy" id="2663029"/>
    <lineage>
        <taxon>Bacteria</taxon>
        <taxon>Pseudomonadati</taxon>
        <taxon>Pseudomonadota</taxon>
        <taxon>Alphaproteobacteria</taxon>
        <taxon>Hyphomicrobiales</taxon>
        <taxon>Rhizobiaceae</taxon>
        <taxon>Endobacterium</taxon>
    </lineage>
</organism>
<feature type="transmembrane region" description="Helical" evidence="1">
    <location>
        <begin position="49"/>
        <end position="67"/>
    </location>
</feature>
<reference evidence="2 3" key="1">
    <citation type="submission" date="2019-11" db="EMBL/GenBank/DDBJ databases">
        <title>Genome analysis of Rhizobacterium cereale a novel genus and species isolated from maize roots in North Spain.</title>
        <authorList>
            <person name="Menendez E."/>
            <person name="Flores-Felix J.D."/>
            <person name="Ramirez-Bahena M.-H."/>
            <person name="Igual J.M."/>
            <person name="Garcia-Fraile P."/>
            <person name="Peix A."/>
            <person name="Velazquez E."/>
        </authorList>
    </citation>
    <scope>NUCLEOTIDE SEQUENCE [LARGE SCALE GENOMIC DNA]</scope>
    <source>
        <strain evidence="2 3">RZME27</strain>
    </source>
</reference>
<gene>
    <name evidence="2" type="ORF">GAO09_15585</name>
</gene>
<evidence type="ECO:0000313" key="2">
    <source>
        <dbReference type="EMBL" id="MQY47456.1"/>
    </source>
</evidence>
<evidence type="ECO:0000256" key="1">
    <source>
        <dbReference type="SAM" id="Phobius"/>
    </source>
</evidence>
<feature type="transmembrane region" description="Helical" evidence="1">
    <location>
        <begin position="16"/>
        <end position="37"/>
    </location>
</feature>
<keyword evidence="1" id="KW-0812">Transmembrane</keyword>
<accession>A0A6A8AE22</accession>
<dbReference type="EMBL" id="WIXI01000045">
    <property type="protein sequence ID" value="MQY47456.1"/>
    <property type="molecule type" value="Genomic_DNA"/>
</dbReference>
<feature type="transmembrane region" description="Helical" evidence="1">
    <location>
        <begin position="82"/>
        <end position="101"/>
    </location>
</feature>
<sequence>MTELGTDLGAGIGNDAGMWAAKVVGAIAGAAVSLIYLLPKSRREALSRFATGVSCGLIFGGPAGIWLSERAGISDDVSTTDLMLAGSAAASLCAWWVLGALSRLAARYGRKSG</sequence>
<keyword evidence="1" id="KW-0472">Membrane</keyword>
<dbReference type="RefSeq" id="WP_153354942.1">
    <property type="nucleotide sequence ID" value="NZ_JAYKOO010000007.1"/>
</dbReference>
<comment type="caution">
    <text evidence="2">The sequence shown here is derived from an EMBL/GenBank/DDBJ whole genome shotgun (WGS) entry which is preliminary data.</text>
</comment>
<protein>
    <submittedName>
        <fullName evidence="2">Uncharacterized protein</fullName>
    </submittedName>
</protein>
<dbReference type="Proteomes" id="UP000435138">
    <property type="component" value="Unassembled WGS sequence"/>
</dbReference>
<keyword evidence="1" id="KW-1133">Transmembrane helix</keyword>
<evidence type="ECO:0000313" key="3">
    <source>
        <dbReference type="Proteomes" id="UP000435138"/>
    </source>
</evidence>
<name>A0A6A8AE22_9HYPH</name>
<keyword evidence="3" id="KW-1185">Reference proteome</keyword>
<dbReference type="InterPro" id="IPR046089">
    <property type="entry name" value="DUF6107"/>
</dbReference>
<dbReference type="AlphaFoldDB" id="A0A6A8AE22"/>
<dbReference type="Pfam" id="PF19602">
    <property type="entry name" value="DUF6107"/>
    <property type="match status" value="1"/>
</dbReference>
<proteinExistence type="predicted"/>